<sequence>MDTGLVVLATRDNSRSGRWTGRILPAAGRKLTTSRIERDSVNGSWPVLRCQKSREVKRNSENLNSVRRERKRSVRSGSQPASQPASQLASQQANKPANQPAGRPIGWTAGWLGVPPRVIRVSKGVSSNRRRF</sequence>
<keyword evidence="3" id="KW-1185">Reference proteome</keyword>
<reference evidence="2" key="1">
    <citation type="journal article" date="2020" name="G3 (Bethesda)">
        <title>High-Quality Assemblies for Three Invasive Social Wasps from the &lt;i&gt;Vespula&lt;/i&gt; Genus.</title>
        <authorList>
            <person name="Harrop T.W.R."/>
            <person name="Guhlin J."/>
            <person name="McLaughlin G.M."/>
            <person name="Permina E."/>
            <person name="Stockwell P."/>
            <person name="Gilligan J."/>
            <person name="Le Lec M.F."/>
            <person name="Gruber M.A.M."/>
            <person name="Quinn O."/>
            <person name="Lovegrove M."/>
            <person name="Duncan E.J."/>
            <person name="Remnant E.J."/>
            <person name="Van Eeckhoven J."/>
            <person name="Graham B."/>
            <person name="Knapp R.A."/>
            <person name="Langford K.W."/>
            <person name="Kronenberg Z."/>
            <person name="Press M.O."/>
            <person name="Eacker S.M."/>
            <person name="Wilson-Rankin E.E."/>
            <person name="Purcell J."/>
            <person name="Lester P.J."/>
            <person name="Dearden P.K."/>
        </authorList>
    </citation>
    <scope>NUCLEOTIDE SEQUENCE</scope>
    <source>
        <strain evidence="2">Volc-1</strain>
    </source>
</reference>
<proteinExistence type="predicted"/>
<accession>A0A834PCT4</accession>
<evidence type="ECO:0000313" key="3">
    <source>
        <dbReference type="Proteomes" id="UP000600918"/>
    </source>
</evidence>
<dbReference type="EMBL" id="JACSDY010000002">
    <property type="protein sequence ID" value="KAF7435781.1"/>
    <property type="molecule type" value="Genomic_DNA"/>
</dbReference>
<dbReference type="AlphaFoldDB" id="A0A834PCT4"/>
<protein>
    <submittedName>
        <fullName evidence="2">Uncharacterized protein</fullName>
    </submittedName>
</protein>
<feature type="compositionally biased region" description="Low complexity" evidence="1">
    <location>
        <begin position="75"/>
        <end position="93"/>
    </location>
</feature>
<dbReference type="Proteomes" id="UP000600918">
    <property type="component" value="Unassembled WGS sequence"/>
</dbReference>
<gene>
    <name evidence="2" type="ORF">H0235_003972</name>
</gene>
<feature type="region of interest" description="Disordered" evidence="1">
    <location>
        <begin position="52"/>
        <end position="111"/>
    </location>
</feature>
<evidence type="ECO:0000256" key="1">
    <source>
        <dbReference type="SAM" id="MobiDB-lite"/>
    </source>
</evidence>
<comment type="caution">
    <text evidence="2">The sequence shown here is derived from an EMBL/GenBank/DDBJ whole genome shotgun (WGS) entry which is preliminary data.</text>
</comment>
<name>A0A834PCT4_VESPE</name>
<evidence type="ECO:0000313" key="2">
    <source>
        <dbReference type="EMBL" id="KAF7435781.1"/>
    </source>
</evidence>
<organism evidence="2 3">
    <name type="scientific">Vespula pensylvanica</name>
    <name type="common">Western yellow jacket</name>
    <name type="synonym">Wasp</name>
    <dbReference type="NCBI Taxonomy" id="30213"/>
    <lineage>
        <taxon>Eukaryota</taxon>
        <taxon>Metazoa</taxon>
        <taxon>Ecdysozoa</taxon>
        <taxon>Arthropoda</taxon>
        <taxon>Hexapoda</taxon>
        <taxon>Insecta</taxon>
        <taxon>Pterygota</taxon>
        <taxon>Neoptera</taxon>
        <taxon>Endopterygota</taxon>
        <taxon>Hymenoptera</taxon>
        <taxon>Apocrita</taxon>
        <taxon>Aculeata</taxon>
        <taxon>Vespoidea</taxon>
        <taxon>Vespidae</taxon>
        <taxon>Vespinae</taxon>
        <taxon>Vespula</taxon>
    </lineage>
</organism>